<name>A0A562NKT5_9RHOB</name>
<protein>
    <submittedName>
        <fullName evidence="1">Uncharacterized protein</fullName>
    </submittedName>
</protein>
<gene>
    <name evidence="1" type="ORF">IQ24_02608</name>
</gene>
<dbReference type="RefSeq" id="WP_158637521.1">
    <property type="nucleotide sequence ID" value="NZ_VLKU01000008.1"/>
</dbReference>
<reference evidence="1 2" key="1">
    <citation type="journal article" date="2015" name="Stand. Genomic Sci.">
        <title>Genomic Encyclopedia of Bacterial and Archaeal Type Strains, Phase III: the genomes of soil and plant-associated and newly described type strains.</title>
        <authorList>
            <person name="Whitman W.B."/>
            <person name="Woyke T."/>
            <person name="Klenk H.P."/>
            <person name="Zhou Y."/>
            <person name="Lilburn T.G."/>
            <person name="Beck B.J."/>
            <person name="De Vos P."/>
            <person name="Vandamme P."/>
            <person name="Eisen J.A."/>
            <person name="Garrity G."/>
            <person name="Hugenholtz P."/>
            <person name="Kyrpides N.C."/>
        </authorList>
    </citation>
    <scope>NUCLEOTIDE SEQUENCE [LARGE SCALE GENOMIC DNA]</scope>
    <source>
        <strain evidence="1 2">CGMCC 1.5364</strain>
    </source>
</reference>
<organism evidence="1 2">
    <name type="scientific">Paracoccus sulfuroxidans</name>
    <dbReference type="NCBI Taxonomy" id="384678"/>
    <lineage>
        <taxon>Bacteria</taxon>
        <taxon>Pseudomonadati</taxon>
        <taxon>Pseudomonadota</taxon>
        <taxon>Alphaproteobacteria</taxon>
        <taxon>Rhodobacterales</taxon>
        <taxon>Paracoccaceae</taxon>
        <taxon>Paracoccus</taxon>
    </lineage>
</organism>
<dbReference type="Proteomes" id="UP000316225">
    <property type="component" value="Unassembled WGS sequence"/>
</dbReference>
<keyword evidence="2" id="KW-1185">Reference proteome</keyword>
<evidence type="ECO:0000313" key="1">
    <source>
        <dbReference type="EMBL" id="TWI32733.1"/>
    </source>
</evidence>
<proteinExistence type="predicted"/>
<sequence>MAEKTVEIVIVTDRQPWVNDAPAEAGEILNASEADAARLIELGFAKPVTKKG</sequence>
<accession>A0A562NKT5</accession>
<evidence type="ECO:0000313" key="2">
    <source>
        <dbReference type="Proteomes" id="UP000316225"/>
    </source>
</evidence>
<dbReference type="AlphaFoldDB" id="A0A562NKT5"/>
<comment type="caution">
    <text evidence="1">The sequence shown here is derived from an EMBL/GenBank/DDBJ whole genome shotgun (WGS) entry which is preliminary data.</text>
</comment>
<dbReference type="EMBL" id="VLKU01000008">
    <property type="protein sequence ID" value="TWI32733.1"/>
    <property type="molecule type" value="Genomic_DNA"/>
</dbReference>